<protein>
    <submittedName>
        <fullName evidence="2">Aminotransferase</fullName>
    </submittedName>
</protein>
<dbReference type="PANTHER" id="PTHR34980">
    <property type="entry name" value="INNER MEMBRANE PROTEIN-RELATED-RELATED"/>
    <property type="match status" value="1"/>
</dbReference>
<dbReference type="Proteomes" id="UP000029723">
    <property type="component" value="Unassembled WGS sequence"/>
</dbReference>
<gene>
    <name evidence="2" type="ORF">HMPREF9304_14565</name>
</gene>
<dbReference type="EMBL" id="JRPQ01000279">
    <property type="protein sequence ID" value="KGI20742.1"/>
    <property type="molecule type" value="Genomic_DNA"/>
</dbReference>
<keyword evidence="1" id="KW-1133">Transmembrane helix</keyword>
<organism evidence="2 3">
    <name type="scientific">Hoylesella timonensis S9-PR14</name>
    <dbReference type="NCBI Taxonomy" id="1401062"/>
    <lineage>
        <taxon>Bacteria</taxon>
        <taxon>Pseudomonadati</taxon>
        <taxon>Bacteroidota</taxon>
        <taxon>Bacteroidia</taxon>
        <taxon>Bacteroidales</taxon>
        <taxon>Prevotellaceae</taxon>
        <taxon>Hoylesella</taxon>
    </lineage>
</organism>
<accession>A0A098YN94</accession>
<proteinExistence type="predicted"/>
<dbReference type="Pfam" id="PF05656">
    <property type="entry name" value="DUF805"/>
    <property type="match status" value="1"/>
</dbReference>
<feature type="transmembrane region" description="Helical" evidence="1">
    <location>
        <begin position="131"/>
        <end position="153"/>
    </location>
</feature>
<feature type="transmembrane region" description="Helical" evidence="1">
    <location>
        <begin position="90"/>
        <end position="111"/>
    </location>
</feature>
<feature type="transmembrane region" description="Helical" evidence="1">
    <location>
        <begin position="35"/>
        <end position="53"/>
    </location>
</feature>
<sequence>MNKLLVRPQPTFPEAVKEGCQRIFDFTGRTRRSSFWWFMLAYTVCYFFLTNVWKAFFPLMLAAIFDLGMMFFALAITVRRLQDHGSSKWWAIVNYLSITIYTLYIYGSGIGEALVNINSSATHLTNVYQDPVFMTTLSVALITVLVTFVLCLLDSQPKTNKYGASPKYFVE</sequence>
<feature type="transmembrane region" description="Helical" evidence="1">
    <location>
        <begin position="59"/>
        <end position="78"/>
    </location>
</feature>
<dbReference type="GO" id="GO:0005886">
    <property type="term" value="C:plasma membrane"/>
    <property type="evidence" value="ECO:0007669"/>
    <property type="project" value="TreeGrafter"/>
</dbReference>
<evidence type="ECO:0000313" key="3">
    <source>
        <dbReference type="Proteomes" id="UP000029723"/>
    </source>
</evidence>
<comment type="caution">
    <text evidence="2">The sequence shown here is derived from an EMBL/GenBank/DDBJ whole genome shotgun (WGS) entry which is preliminary data.</text>
</comment>
<dbReference type="AlphaFoldDB" id="A0A098YN94"/>
<keyword evidence="2" id="KW-0032">Aminotransferase</keyword>
<reference evidence="2 3" key="1">
    <citation type="submission" date="2014-07" db="EMBL/GenBank/DDBJ databases">
        <authorList>
            <person name="McCorrison J."/>
            <person name="Sanka R."/>
            <person name="Torralba M."/>
            <person name="Gillis M."/>
            <person name="Haft D.H."/>
            <person name="Methe B."/>
            <person name="Sutton G."/>
            <person name="Nelson K.E."/>
        </authorList>
    </citation>
    <scope>NUCLEOTIDE SEQUENCE [LARGE SCALE GENOMIC DNA]</scope>
    <source>
        <strain evidence="2 3">S9-PR14</strain>
    </source>
</reference>
<evidence type="ECO:0000256" key="1">
    <source>
        <dbReference type="SAM" id="Phobius"/>
    </source>
</evidence>
<dbReference type="InterPro" id="IPR008523">
    <property type="entry name" value="DUF805"/>
</dbReference>
<name>A0A098YN94_9BACT</name>
<keyword evidence="1" id="KW-0472">Membrane</keyword>
<keyword evidence="1" id="KW-0812">Transmembrane</keyword>
<keyword evidence="2" id="KW-0808">Transferase</keyword>
<dbReference type="OrthoDB" id="9812349at2"/>
<dbReference type="GO" id="GO:0008483">
    <property type="term" value="F:transaminase activity"/>
    <property type="evidence" value="ECO:0007669"/>
    <property type="project" value="UniProtKB-KW"/>
</dbReference>
<dbReference type="PANTHER" id="PTHR34980:SF2">
    <property type="entry name" value="INNER MEMBRANE PROTEIN YHAH-RELATED"/>
    <property type="match status" value="1"/>
</dbReference>
<evidence type="ECO:0000313" key="2">
    <source>
        <dbReference type="EMBL" id="KGI20742.1"/>
    </source>
</evidence>